<dbReference type="EMBL" id="JBBHJY010000007">
    <property type="protein sequence ID" value="MEJ6011114.1"/>
    <property type="molecule type" value="Genomic_DNA"/>
</dbReference>
<dbReference type="InterPro" id="IPR044399">
    <property type="entry name" value="Mb-like_M"/>
</dbReference>
<dbReference type="Proteomes" id="UP001379235">
    <property type="component" value="Unassembled WGS sequence"/>
</dbReference>
<comment type="caution">
    <text evidence="1">The sequence shown here is derived from an EMBL/GenBank/DDBJ whole genome shotgun (WGS) entry which is preliminary data.</text>
</comment>
<proteinExistence type="predicted"/>
<dbReference type="SUPFAM" id="SSF46458">
    <property type="entry name" value="Globin-like"/>
    <property type="match status" value="1"/>
</dbReference>
<name>A0ABU8SB11_9SPHN</name>
<accession>A0ABU8SB11</accession>
<reference evidence="1 2" key="1">
    <citation type="submission" date="2024-03" db="EMBL/GenBank/DDBJ databases">
        <authorList>
            <person name="Jo J.-H."/>
        </authorList>
    </citation>
    <scope>NUCLEOTIDE SEQUENCE [LARGE SCALE GENOMIC DNA]</scope>
    <source>
        <strain evidence="1 2">AS3R-12</strain>
    </source>
</reference>
<sequence>MPELAATIESDKLGDLLEQSLYAVAEAGEDITPHFFARFFACHPDQQAMFFQPSVSCGAMVSEILESLIALSTKESWVDTSIHNLVIAHRCYGNFSLPLYAELLDLFVETLADLADERWSTDYEAAWRQVTADLYRLIAHAH</sequence>
<evidence type="ECO:0000313" key="2">
    <source>
        <dbReference type="Proteomes" id="UP001379235"/>
    </source>
</evidence>
<organism evidence="1 2">
    <name type="scientific">Novosphingobium aquae</name>
    <dbReference type="NCBI Taxonomy" id="3133435"/>
    <lineage>
        <taxon>Bacteria</taxon>
        <taxon>Pseudomonadati</taxon>
        <taxon>Pseudomonadota</taxon>
        <taxon>Alphaproteobacteria</taxon>
        <taxon>Sphingomonadales</taxon>
        <taxon>Sphingomonadaceae</taxon>
        <taxon>Novosphingobium</taxon>
    </lineage>
</organism>
<dbReference type="RefSeq" id="WP_339967990.1">
    <property type="nucleotide sequence ID" value="NZ_JBBHJY010000007.1"/>
</dbReference>
<gene>
    <name evidence="1" type="ORF">WG900_14415</name>
</gene>
<dbReference type="Gene3D" id="1.10.490.10">
    <property type="entry name" value="Globins"/>
    <property type="match status" value="1"/>
</dbReference>
<dbReference type="InterPro" id="IPR012292">
    <property type="entry name" value="Globin/Proto"/>
</dbReference>
<evidence type="ECO:0000313" key="1">
    <source>
        <dbReference type="EMBL" id="MEJ6011114.1"/>
    </source>
</evidence>
<keyword evidence="2" id="KW-1185">Reference proteome</keyword>
<dbReference type="InterPro" id="IPR009050">
    <property type="entry name" value="Globin-like_sf"/>
</dbReference>
<protein>
    <submittedName>
        <fullName evidence="1">Globin</fullName>
    </submittedName>
</protein>
<dbReference type="CDD" id="cd01040">
    <property type="entry name" value="Mb-like"/>
    <property type="match status" value="1"/>
</dbReference>